<reference evidence="1" key="1">
    <citation type="journal article" date="2023" name="Access Microbiol">
        <title>De-novo genome assembly for Akanthomyces muscarius, a biocontrol agent of insect agricultural pests.</title>
        <authorList>
            <person name="Erdos Z."/>
            <person name="Studholme D.J."/>
            <person name="Raymond B."/>
            <person name="Sharma M."/>
        </authorList>
    </citation>
    <scope>NUCLEOTIDE SEQUENCE</scope>
    <source>
        <strain evidence="1">Ve6</strain>
    </source>
</reference>
<keyword evidence="2" id="KW-1185">Reference proteome</keyword>
<protein>
    <submittedName>
        <fullName evidence="1">Uncharacterized protein</fullName>
    </submittedName>
</protein>
<dbReference type="AlphaFoldDB" id="A0A9W8QAE0"/>
<evidence type="ECO:0000313" key="1">
    <source>
        <dbReference type="EMBL" id="KAJ4150197.1"/>
    </source>
</evidence>
<evidence type="ECO:0000313" key="2">
    <source>
        <dbReference type="Proteomes" id="UP001144673"/>
    </source>
</evidence>
<dbReference type="RefSeq" id="XP_056051911.1">
    <property type="nucleotide sequence ID" value="XM_056200019.1"/>
</dbReference>
<dbReference type="Proteomes" id="UP001144673">
    <property type="component" value="Chromosome 4"/>
</dbReference>
<organism evidence="1 2">
    <name type="scientific">Akanthomyces muscarius</name>
    <name type="common">Entomopathogenic fungus</name>
    <name type="synonym">Lecanicillium muscarium</name>
    <dbReference type="NCBI Taxonomy" id="2231603"/>
    <lineage>
        <taxon>Eukaryota</taxon>
        <taxon>Fungi</taxon>
        <taxon>Dikarya</taxon>
        <taxon>Ascomycota</taxon>
        <taxon>Pezizomycotina</taxon>
        <taxon>Sordariomycetes</taxon>
        <taxon>Hypocreomycetidae</taxon>
        <taxon>Hypocreales</taxon>
        <taxon>Cordycipitaceae</taxon>
        <taxon>Akanthomyces</taxon>
    </lineage>
</organism>
<dbReference type="KEGG" id="amus:LMH87_010959"/>
<accession>A0A9W8QAE0</accession>
<dbReference type="GeneID" id="80898118"/>
<dbReference type="EMBL" id="JAJHUN010000009">
    <property type="protein sequence ID" value="KAJ4150197.1"/>
    <property type="molecule type" value="Genomic_DNA"/>
</dbReference>
<proteinExistence type="predicted"/>
<sequence length="81" mass="9093">MPERWAYTHPLEGRLPGIMDGDAAFPLSSLMNMARSHIDADSITKPSLPSAAKHRPRDVTDSYLMARLCNSRTGRCTRYDD</sequence>
<comment type="caution">
    <text evidence="1">The sequence shown here is derived from an EMBL/GenBank/DDBJ whole genome shotgun (WGS) entry which is preliminary data.</text>
</comment>
<name>A0A9W8QAE0_AKAMU</name>
<gene>
    <name evidence="1" type="ORF">LMH87_010959</name>
</gene>